<dbReference type="Pfam" id="PF06629">
    <property type="entry name" value="MipA"/>
    <property type="match status" value="1"/>
</dbReference>
<keyword evidence="9" id="KW-1185">Reference proteome</keyword>
<evidence type="ECO:0000256" key="7">
    <source>
        <dbReference type="SAM" id="SignalP"/>
    </source>
</evidence>
<feature type="compositionally biased region" description="Low complexity" evidence="6">
    <location>
        <begin position="121"/>
        <end position="130"/>
    </location>
</feature>
<evidence type="ECO:0000256" key="4">
    <source>
        <dbReference type="ARBA" id="ARBA00023136"/>
    </source>
</evidence>
<feature type="signal peptide" evidence="7">
    <location>
        <begin position="1"/>
        <end position="18"/>
    </location>
</feature>
<protein>
    <submittedName>
        <fullName evidence="8">MipA/OmpV family protein</fullName>
    </submittedName>
</protein>
<feature type="chain" id="PRO_5046993471" evidence="7">
    <location>
        <begin position="19"/>
        <end position="307"/>
    </location>
</feature>
<evidence type="ECO:0000256" key="3">
    <source>
        <dbReference type="ARBA" id="ARBA00022729"/>
    </source>
</evidence>
<comment type="similarity">
    <text evidence="2">Belongs to the MipA/OmpV family.</text>
</comment>
<evidence type="ECO:0000313" key="9">
    <source>
        <dbReference type="Proteomes" id="UP000609726"/>
    </source>
</evidence>
<evidence type="ECO:0000256" key="2">
    <source>
        <dbReference type="ARBA" id="ARBA00005722"/>
    </source>
</evidence>
<gene>
    <name evidence="8" type="ORF">F2P45_10465</name>
</gene>
<feature type="region of interest" description="Disordered" evidence="6">
    <location>
        <begin position="115"/>
        <end position="150"/>
    </location>
</feature>
<comment type="caution">
    <text evidence="8">The sequence shown here is derived from an EMBL/GenBank/DDBJ whole genome shotgun (WGS) entry which is preliminary data.</text>
</comment>
<keyword evidence="5" id="KW-0998">Cell outer membrane</keyword>
<organism evidence="8 9">
    <name type="scientific">Massilia mucilaginosa</name>
    <dbReference type="NCBI Taxonomy" id="2609282"/>
    <lineage>
        <taxon>Bacteria</taxon>
        <taxon>Pseudomonadati</taxon>
        <taxon>Pseudomonadota</taxon>
        <taxon>Betaproteobacteria</taxon>
        <taxon>Burkholderiales</taxon>
        <taxon>Oxalobacteraceae</taxon>
        <taxon>Telluria group</taxon>
        <taxon>Massilia</taxon>
    </lineage>
</organism>
<comment type="subcellular location">
    <subcellularLocation>
        <location evidence="1">Cell outer membrane</location>
    </subcellularLocation>
</comment>
<dbReference type="Proteomes" id="UP000609726">
    <property type="component" value="Unassembled WGS sequence"/>
</dbReference>
<evidence type="ECO:0000256" key="1">
    <source>
        <dbReference type="ARBA" id="ARBA00004442"/>
    </source>
</evidence>
<evidence type="ECO:0000313" key="8">
    <source>
        <dbReference type="EMBL" id="NHZ89434.1"/>
    </source>
</evidence>
<dbReference type="PANTHER" id="PTHR38776:SF1">
    <property type="entry name" value="MLTA-INTERACTING PROTEIN-RELATED"/>
    <property type="match status" value="1"/>
</dbReference>
<sequence length="307" mass="32235">MRTLFALALAGAVPAAWAQTPASNPMPDGSSDMYVGLGAVSAPRYQGSGEHRVTALPLVQVQWSNGVFISGMSAGLHLSSNPVLEYGPMLAVLARRSHEGSYDAIGVPLGSLDLSGTQNKPATPAGGTPTRPSVAPPAVDEKAPLAGQRSGNRLAGTEAIGARLQGGVFFNYYLTPTLRVTNNLLAGSGRDRHGASWTVGLQHVTRSLAPHHSVSLAADLTMVNRSYNQSYFGVSLRDTMNSGNMPYAPGGGLRDVAVSARWNWALSPGWMISSGARAARLQGDARRSPLVERANNITVSTGLAYRF</sequence>
<dbReference type="PANTHER" id="PTHR38776">
    <property type="entry name" value="MLTA-INTERACTING PROTEIN-RELATED"/>
    <property type="match status" value="1"/>
</dbReference>
<proteinExistence type="inferred from homology"/>
<evidence type="ECO:0000256" key="5">
    <source>
        <dbReference type="ARBA" id="ARBA00023237"/>
    </source>
</evidence>
<evidence type="ECO:0000256" key="6">
    <source>
        <dbReference type="SAM" id="MobiDB-lite"/>
    </source>
</evidence>
<dbReference type="EMBL" id="WHJH01000009">
    <property type="protein sequence ID" value="NHZ89434.1"/>
    <property type="molecule type" value="Genomic_DNA"/>
</dbReference>
<accession>A0ABX0NRN4</accession>
<name>A0ABX0NRN4_9BURK</name>
<keyword evidence="4" id="KW-0472">Membrane</keyword>
<dbReference type="InterPro" id="IPR010583">
    <property type="entry name" value="MipA"/>
</dbReference>
<reference evidence="8 9" key="1">
    <citation type="submission" date="2019-10" db="EMBL/GenBank/DDBJ databases">
        <title>Taxonomy of Antarctic Massilia spp.: description of Massilia rubra sp. nov., Massilia aquatica sp. nov., Massilia mucilaginosa sp. nov., Massilia frigida sp. nov. isolated from streams, lakes and regoliths.</title>
        <authorList>
            <person name="Holochova P."/>
            <person name="Sedlacek I."/>
            <person name="Kralova S."/>
            <person name="Maslanova I."/>
            <person name="Busse H.-J."/>
            <person name="Stankova E."/>
            <person name="Vrbovska V."/>
            <person name="Kovarovic V."/>
            <person name="Bartak M."/>
            <person name="Svec P."/>
            <person name="Pantucek R."/>
        </authorList>
    </citation>
    <scope>NUCLEOTIDE SEQUENCE [LARGE SCALE GENOMIC DNA]</scope>
    <source>
        <strain evidence="8 9">CCM 8733</strain>
    </source>
</reference>
<dbReference type="RefSeq" id="WP_166873920.1">
    <property type="nucleotide sequence ID" value="NZ_WHJH01000009.1"/>
</dbReference>
<keyword evidence="3 7" id="KW-0732">Signal</keyword>